<dbReference type="EMBL" id="JARXVE010000009">
    <property type="protein sequence ID" value="MDH6198235.1"/>
    <property type="molecule type" value="Genomic_DNA"/>
</dbReference>
<keyword evidence="2" id="KW-1185">Reference proteome</keyword>
<organism evidence="1 2">
    <name type="scientific">Mycolicibacterium frederiksbergense</name>
    <dbReference type="NCBI Taxonomy" id="117567"/>
    <lineage>
        <taxon>Bacteria</taxon>
        <taxon>Bacillati</taxon>
        <taxon>Actinomycetota</taxon>
        <taxon>Actinomycetes</taxon>
        <taxon>Mycobacteriales</taxon>
        <taxon>Mycobacteriaceae</taxon>
        <taxon>Mycolicibacterium</taxon>
    </lineage>
</organism>
<evidence type="ECO:0000313" key="1">
    <source>
        <dbReference type="EMBL" id="MDH6198235.1"/>
    </source>
</evidence>
<comment type="caution">
    <text evidence="1">The sequence shown here is derived from an EMBL/GenBank/DDBJ whole genome shotgun (WGS) entry which is preliminary data.</text>
</comment>
<evidence type="ECO:0000313" key="2">
    <source>
        <dbReference type="Proteomes" id="UP001160130"/>
    </source>
</evidence>
<dbReference type="RefSeq" id="WP_280834820.1">
    <property type="nucleotide sequence ID" value="NZ_JARXVE010000009.1"/>
</dbReference>
<sequence>MTGIALAGACVIALSPINPGLIRDDLAQHLHWLCLVGRKRRQTGVRMFEHQHPTGDAP</sequence>
<reference evidence="1 2" key="1">
    <citation type="submission" date="2023-04" db="EMBL/GenBank/DDBJ databases">
        <title>Forest soil microbial communities from Buena Vista Peninsula, Colon Province, Panama.</title>
        <authorList>
            <person name="Bouskill N."/>
        </authorList>
    </citation>
    <scope>NUCLEOTIDE SEQUENCE [LARGE SCALE GENOMIC DNA]</scope>
    <source>
        <strain evidence="1 2">AC80</strain>
    </source>
</reference>
<gene>
    <name evidence="1" type="ORF">M2272_004894</name>
</gene>
<dbReference type="Proteomes" id="UP001160130">
    <property type="component" value="Unassembled WGS sequence"/>
</dbReference>
<name>A0ABT6L799_9MYCO</name>
<proteinExistence type="predicted"/>
<protein>
    <submittedName>
        <fullName evidence="1">Uncharacterized protein</fullName>
    </submittedName>
</protein>
<accession>A0ABT6L799</accession>